<proteinExistence type="predicted"/>
<gene>
    <name evidence="2" type="ORF">B0I00_0267</name>
</gene>
<evidence type="ECO:0000313" key="2">
    <source>
        <dbReference type="EMBL" id="PKB25086.1"/>
    </source>
</evidence>
<dbReference type="OrthoDB" id="7594906at2"/>
<sequence length="155" mass="15709">MKSFAYLATGALLAMGSTSVLAQNFTFESTANAPTTVGGPDMRGQPVLGASWTGTSAVTWADGRKASDKYTCVSTTQPSNAKIFDSHVICDGSNSEGTYSAVFGCQFTSKDLQSTGCVGGLTGRTGRYAGMGGTITFAGRSGNGSGTGTWAKAGN</sequence>
<dbReference type="EMBL" id="PHUF01000002">
    <property type="protein sequence ID" value="PKB25086.1"/>
    <property type="molecule type" value="Genomic_DNA"/>
</dbReference>
<comment type="caution">
    <text evidence="2">The sequence shown here is derived from an EMBL/GenBank/DDBJ whole genome shotgun (WGS) entry which is preliminary data.</text>
</comment>
<accession>A0A2N0I1P0</accession>
<feature type="chain" id="PRO_5014774093" evidence="1">
    <location>
        <begin position="23"/>
        <end position="155"/>
    </location>
</feature>
<name>A0A2N0I1P0_9SPHN</name>
<evidence type="ECO:0000256" key="1">
    <source>
        <dbReference type="SAM" id="SignalP"/>
    </source>
</evidence>
<dbReference type="RefSeq" id="WP_100865562.1">
    <property type="nucleotide sequence ID" value="NZ_PHUF01000002.1"/>
</dbReference>
<protein>
    <submittedName>
        <fullName evidence="2">Uncharacterized protein</fullName>
    </submittedName>
</protein>
<feature type="signal peptide" evidence="1">
    <location>
        <begin position="1"/>
        <end position="22"/>
    </location>
</feature>
<reference evidence="2 3" key="1">
    <citation type="submission" date="2017-11" db="EMBL/GenBank/DDBJ databases">
        <title>Genomic Encyclopedia of Type Strains, Phase III (KMG-III): the genomes of soil and plant-associated and newly described type strains.</title>
        <authorList>
            <person name="Whitman W."/>
        </authorList>
    </citation>
    <scope>NUCLEOTIDE SEQUENCE [LARGE SCALE GENOMIC DNA]</scope>
    <source>
        <strain evidence="2 3">CGMCC 1.12274</strain>
    </source>
</reference>
<organism evidence="2 3">
    <name type="scientific">Novosphingobium kunmingense</name>
    <dbReference type="NCBI Taxonomy" id="1211806"/>
    <lineage>
        <taxon>Bacteria</taxon>
        <taxon>Pseudomonadati</taxon>
        <taxon>Pseudomonadota</taxon>
        <taxon>Alphaproteobacteria</taxon>
        <taxon>Sphingomonadales</taxon>
        <taxon>Sphingomonadaceae</taxon>
        <taxon>Novosphingobium</taxon>
    </lineage>
</organism>
<evidence type="ECO:0000313" key="3">
    <source>
        <dbReference type="Proteomes" id="UP000232587"/>
    </source>
</evidence>
<dbReference type="Proteomes" id="UP000232587">
    <property type="component" value="Unassembled WGS sequence"/>
</dbReference>
<dbReference type="AlphaFoldDB" id="A0A2N0I1P0"/>
<keyword evidence="3" id="KW-1185">Reference proteome</keyword>
<keyword evidence="1" id="KW-0732">Signal</keyword>